<protein>
    <submittedName>
        <fullName evidence="1">Ferredoxin</fullName>
    </submittedName>
</protein>
<gene>
    <name evidence="1" type="ORF">C7B64_04495</name>
</gene>
<dbReference type="AlphaFoldDB" id="A0A2T1C7U9"/>
<dbReference type="SUPFAM" id="SSF52833">
    <property type="entry name" value="Thioredoxin-like"/>
    <property type="match status" value="1"/>
</dbReference>
<evidence type="ECO:0000313" key="1">
    <source>
        <dbReference type="EMBL" id="PSB04352.1"/>
    </source>
</evidence>
<keyword evidence="2" id="KW-1185">Reference proteome</keyword>
<comment type="caution">
    <text evidence="1">The sequence shown here is derived from an EMBL/GenBank/DDBJ whole genome shotgun (WGS) entry which is preliminary data.</text>
</comment>
<name>A0A2T1C7U9_9CYAN</name>
<accession>A0A2T1C7U9</accession>
<dbReference type="OrthoDB" id="9800692at2"/>
<reference evidence="1 2" key="1">
    <citation type="submission" date="2018-02" db="EMBL/GenBank/DDBJ databases">
        <authorList>
            <person name="Cohen D.B."/>
            <person name="Kent A.D."/>
        </authorList>
    </citation>
    <scope>NUCLEOTIDE SEQUENCE [LARGE SCALE GENOMIC DNA]</scope>
    <source>
        <strain evidence="1 2">CCAP 1448/3</strain>
    </source>
</reference>
<dbReference type="Proteomes" id="UP000238762">
    <property type="component" value="Unassembled WGS sequence"/>
</dbReference>
<evidence type="ECO:0000313" key="2">
    <source>
        <dbReference type="Proteomes" id="UP000238762"/>
    </source>
</evidence>
<reference evidence="1 2" key="2">
    <citation type="submission" date="2018-03" db="EMBL/GenBank/DDBJ databases">
        <title>The ancient ancestry and fast evolution of plastids.</title>
        <authorList>
            <person name="Moore K.R."/>
            <person name="Magnabosco C."/>
            <person name="Momper L."/>
            <person name="Gold D.A."/>
            <person name="Bosak T."/>
            <person name="Fournier G.P."/>
        </authorList>
    </citation>
    <scope>NUCLEOTIDE SEQUENCE [LARGE SCALE GENOMIC DNA]</scope>
    <source>
        <strain evidence="1 2">CCAP 1448/3</strain>
    </source>
</reference>
<dbReference type="RefSeq" id="WP_106287475.1">
    <property type="nucleotide sequence ID" value="NZ_CAWNTC010000196.1"/>
</dbReference>
<dbReference type="CDD" id="cd02980">
    <property type="entry name" value="TRX_Fd_family"/>
    <property type="match status" value="1"/>
</dbReference>
<organism evidence="1 2">
    <name type="scientific">Merismopedia glauca CCAP 1448/3</name>
    <dbReference type="NCBI Taxonomy" id="1296344"/>
    <lineage>
        <taxon>Bacteria</taxon>
        <taxon>Bacillati</taxon>
        <taxon>Cyanobacteriota</taxon>
        <taxon>Cyanophyceae</taxon>
        <taxon>Synechococcales</taxon>
        <taxon>Merismopediaceae</taxon>
        <taxon>Merismopedia</taxon>
    </lineage>
</organism>
<dbReference type="InterPro" id="IPR036249">
    <property type="entry name" value="Thioredoxin-like_sf"/>
</dbReference>
<proteinExistence type="predicted"/>
<dbReference type="EMBL" id="PVWJ01000014">
    <property type="protein sequence ID" value="PSB04352.1"/>
    <property type="molecule type" value="Genomic_DNA"/>
</dbReference>
<dbReference type="Gene3D" id="3.40.30.10">
    <property type="entry name" value="Glutaredoxin"/>
    <property type="match status" value="1"/>
</dbReference>
<sequence length="151" mass="16845">MLETRPESDDLALAVEKLALPSISRHIFICADQTLPVCCSKESSLEAWNYLKKRLQQLKLDKPTPEVSQSIFRTKANCLRVCVKGPILVVYPDGVWYHSATPPVIERIIQEHLLGDRVVTEYAFLTHPLPAAANLTPKSDVDIIPSVELLG</sequence>